<evidence type="ECO:0000313" key="2">
    <source>
        <dbReference type="Proteomes" id="UP000789831"/>
    </source>
</evidence>
<protein>
    <submittedName>
        <fullName evidence="1">8536_t:CDS:1</fullName>
    </submittedName>
</protein>
<reference evidence="1" key="1">
    <citation type="submission" date="2021-06" db="EMBL/GenBank/DDBJ databases">
        <authorList>
            <person name="Kallberg Y."/>
            <person name="Tangrot J."/>
            <person name="Rosling A."/>
        </authorList>
    </citation>
    <scope>NUCLEOTIDE SEQUENCE</scope>
    <source>
        <strain evidence="1">MT106</strain>
    </source>
</reference>
<name>A0A9N9A5S0_9GLOM</name>
<accession>A0A9N9A5S0</accession>
<organism evidence="1 2">
    <name type="scientific">Ambispora gerdemannii</name>
    <dbReference type="NCBI Taxonomy" id="144530"/>
    <lineage>
        <taxon>Eukaryota</taxon>
        <taxon>Fungi</taxon>
        <taxon>Fungi incertae sedis</taxon>
        <taxon>Mucoromycota</taxon>
        <taxon>Glomeromycotina</taxon>
        <taxon>Glomeromycetes</taxon>
        <taxon>Archaeosporales</taxon>
        <taxon>Ambisporaceae</taxon>
        <taxon>Ambispora</taxon>
    </lineage>
</organism>
<dbReference type="Proteomes" id="UP000789831">
    <property type="component" value="Unassembled WGS sequence"/>
</dbReference>
<gene>
    <name evidence="1" type="ORF">AGERDE_LOCUS5221</name>
</gene>
<dbReference type="EMBL" id="CAJVPL010000679">
    <property type="protein sequence ID" value="CAG8520677.1"/>
    <property type="molecule type" value="Genomic_DNA"/>
</dbReference>
<dbReference type="AlphaFoldDB" id="A0A9N9A5S0"/>
<comment type="caution">
    <text evidence="1">The sequence shown here is derived from an EMBL/GenBank/DDBJ whole genome shotgun (WGS) entry which is preliminary data.</text>
</comment>
<proteinExistence type="predicted"/>
<keyword evidence="2" id="KW-1185">Reference proteome</keyword>
<sequence length="102" mass="12028">MKSNIDRNGQYSSYNFRINQLQSRTSFLSKKIRIQTTERKLLYKPPYDLTLTIEESTKPAKNRNKPPQPQKNWIISYAHEFTSSNNTNRWVAVLNVSNNNHL</sequence>
<evidence type="ECO:0000313" key="1">
    <source>
        <dbReference type="EMBL" id="CAG8520677.1"/>
    </source>
</evidence>